<dbReference type="AlphaFoldDB" id="A0AAV7PKY7"/>
<organism evidence="2 3">
    <name type="scientific">Pleurodeles waltl</name>
    <name type="common">Iberian ribbed newt</name>
    <dbReference type="NCBI Taxonomy" id="8319"/>
    <lineage>
        <taxon>Eukaryota</taxon>
        <taxon>Metazoa</taxon>
        <taxon>Chordata</taxon>
        <taxon>Craniata</taxon>
        <taxon>Vertebrata</taxon>
        <taxon>Euteleostomi</taxon>
        <taxon>Amphibia</taxon>
        <taxon>Batrachia</taxon>
        <taxon>Caudata</taxon>
        <taxon>Salamandroidea</taxon>
        <taxon>Salamandridae</taxon>
        <taxon>Pleurodelinae</taxon>
        <taxon>Pleurodeles</taxon>
    </lineage>
</organism>
<evidence type="ECO:0000313" key="2">
    <source>
        <dbReference type="EMBL" id="KAJ1127862.1"/>
    </source>
</evidence>
<dbReference type="EMBL" id="JANPWB010000011">
    <property type="protein sequence ID" value="KAJ1127862.1"/>
    <property type="molecule type" value="Genomic_DNA"/>
</dbReference>
<protein>
    <submittedName>
        <fullName evidence="2">Uncharacterized protein</fullName>
    </submittedName>
</protein>
<proteinExistence type="predicted"/>
<dbReference type="Proteomes" id="UP001066276">
    <property type="component" value="Chromosome 7"/>
</dbReference>
<accession>A0AAV7PKY7</accession>
<keyword evidence="3" id="KW-1185">Reference proteome</keyword>
<reference evidence="2" key="1">
    <citation type="journal article" date="2022" name="bioRxiv">
        <title>Sequencing and chromosome-scale assembly of the giantPleurodeles waltlgenome.</title>
        <authorList>
            <person name="Brown T."/>
            <person name="Elewa A."/>
            <person name="Iarovenko S."/>
            <person name="Subramanian E."/>
            <person name="Araus A.J."/>
            <person name="Petzold A."/>
            <person name="Susuki M."/>
            <person name="Suzuki K.-i.T."/>
            <person name="Hayashi T."/>
            <person name="Toyoda A."/>
            <person name="Oliveira C."/>
            <person name="Osipova E."/>
            <person name="Leigh N.D."/>
            <person name="Simon A."/>
            <person name="Yun M.H."/>
        </authorList>
    </citation>
    <scope>NUCLEOTIDE SEQUENCE</scope>
    <source>
        <strain evidence="2">20211129_DDA</strain>
        <tissue evidence="2">Liver</tissue>
    </source>
</reference>
<name>A0AAV7PKY7_PLEWA</name>
<sequence>MRARAQEAGGGSSQPQQQQFPVLRSGSAPFLYGSLPRLQPGRLDPRCGRAQEAGGGSYQQQQFPVP</sequence>
<comment type="caution">
    <text evidence="2">The sequence shown here is derived from an EMBL/GenBank/DDBJ whole genome shotgun (WGS) entry which is preliminary data.</text>
</comment>
<gene>
    <name evidence="2" type="ORF">NDU88_006255</name>
</gene>
<evidence type="ECO:0000256" key="1">
    <source>
        <dbReference type="SAM" id="MobiDB-lite"/>
    </source>
</evidence>
<feature type="region of interest" description="Disordered" evidence="1">
    <location>
        <begin position="1"/>
        <end position="66"/>
    </location>
</feature>
<evidence type="ECO:0000313" key="3">
    <source>
        <dbReference type="Proteomes" id="UP001066276"/>
    </source>
</evidence>